<name>A0ABU3BB64_9GAMM</name>
<keyword evidence="13" id="KW-1185">Reference proteome</keyword>
<keyword evidence="4 10" id="KW-0963">Cytoplasm</keyword>
<organism evidence="12 13">
    <name type="scientific">Spectribacter acetivorans</name>
    <dbReference type="NCBI Taxonomy" id="3075603"/>
    <lineage>
        <taxon>Bacteria</taxon>
        <taxon>Pseudomonadati</taxon>
        <taxon>Pseudomonadota</taxon>
        <taxon>Gammaproteobacteria</taxon>
        <taxon>Salinisphaerales</taxon>
        <taxon>Salinisphaeraceae</taxon>
        <taxon>Spectribacter</taxon>
    </lineage>
</organism>
<evidence type="ECO:0000256" key="3">
    <source>
        <dbReference type="ARBA" id="ARBA00012057"/>
    </source>
</evidence>
<dbReference type="NCBIfam" id="NF002995">
    <property type="entry name" value="PRK03759.1"/>
    <property type="match status" value="1"/>
</dbReference>
<dbReference type="EMBL" id="JAVRHY010000019">
    <property type="protein sequence ID" value="MDT0619707.1"/>
    <property type="molecule type" value="Genomic_DNA"/>
</dbReference>
<keyword evidence="8 10" id="KW-0414">Isoprene biosynthesis</keyword>
<dbReference type="PANTHER" id="PTHR10885:SF0">
    <property type="entry name" value="ISOPENTENYL-DIPHOSPHATE DELTA-ISOMERASE"/>
    <property type="match status" value="1"/>
</dbReference>
<evidence type="ECO:0000313" key="12">
    <source>
        <dbReference type="EMBL" id="MDT0619707.1"/>
    </source>
</evidence>
<evidence type="ECO:0000256" key="8">
    <source>
        <dbReference type="ARBA" id="ARBA00023229"/>
    </source>
</evidence>
<keyword evidence="7 10" id="KW-0464">Manganese</keyword>
<feature type="active site" evidence="10">
    <location>
        <position position="127"/>
    </location>
</feature>
<evidence type="ECO:0000256" key="1">
    <source>
        <dbReference type="ARBA" id="ARBA00004826"/>
    </source>
</evidence>
<dbReference type="Pfam" id="PF00293">
    <property type="entry name" value="NUDIX"/>
    <property type="match status" value="1"/>
</dbReference>
<comment type="caution">
    <text evidence="12">The sequence shown here is derived from an EMBL/GenBank/DDBJ whole genome shotgun (WGS) entry which is preliminary data.</text>
</comment>
<protein>
    <recommendedName>
        <fullName evidence="3 10">Isopentenyl-diphosphate Delta-isomerase</fullName>
        <shortName evidence="10">IPP isomerase</shortName>
        <ecNumber evidence="3 10">5.3.3.2</ecNumber>
    </recommendedName>
    <alternativeName>
        <fullName evidence="10">IPP:DMAPP isomerase</fullName>
    </alternativeName>
    <alternativeName>
        <fullName evidence="10">Isopentenyl pyrophosphate isomerase</fullName>
    </alternativeName>
</protein>
<evidence type="ECO:0000256" key="10">
    <source>
        <dbReference type="HAMAP-Rule" id="MF_00202"/>
    </source>
</evidence>
<proteinExistence type="inferred from homology"/>
<comment type="function">
    <text evidence="10">Catalyzes the 1,3-allylic rearrangement of the homoallylic substrate isopentenyl (IPP) to its highly electrophilic allylic isomer, dimethylallyl diphosphate (DMAPP).</text>
</comment>
<reference evidence="12 13" key="1">
    <citation type="submission" date="2023-09" db="EMBL/GenBank/DDBJ databases">
        <authorList>
            <person name="Rey-Velasco X."/>
        </authorList>
    </citation>
    <scope>NUCLEOTIDE SEQUENCE [LARGE SCALE GENOMIC DNA]</scope>
    <source>
        <strain evidence="12 13">P385</strain>
    </source>
</reference>
<evidence type="ECO:0000256" key="2">
    <source>
        <dbReference type="ARBA" id="ARBA00007579"/>
    </source>
</evidence>
<dbReference type="SUPFAM" id="SSF55811">
    <property type="entry name" value="Nudix"/>
    <property type="match status" value="1"/>
</dbReference>
<feature type="binding site" evidence="10">
    <location>
        <position position="125"/>
    </location>
    <ligand>
        <name>Mn(2+)</name>
        <dbReference type="ChEBI" id="CHEBI:29035"/>
    </ligand>
</feature>
<sequence length="194" mass="22525">MQTTTPANHAVVSFDDEPLIRVDSQDNLLGFESKEACHDGDGLLHRAFSIFLFDRSGRLLLQQRSEQKRLWPGYWANSCCSHPRRGESDAEAAARRIREELGVSPPLTFLYRFEYHARYGELGSEHELCSVYTAVDDNPVRININEIDDIRWIEPDVLDVELAKHPERYAPWLKLEWPQLREQHWDRVLTGQAP</sequence>
<keyword evidence="9 10" id="KW-0413">Isomerase</keyword>
<evidence type="ECO:0000256" key="5">
    <source>
        <dbReference type="ARBA" id="ARBA00022723"/>
    </source>
</evidence>
<feature type="binding site" evidence="10">
    <location>
        <position position="100"/>
    </location>
    <ligand>
        <name>Mg(2+)</name>
        <dbReference type="ChEBI" id="CHEBI:18420"/>
    </ligand>
</feature>
<dbReference type="EC" id="5.3.3.2" evidence="3 10"/>
<dbReference type="InterPro" id="IPR015797">
    <property type="entry name" value="NUDIX_hydrolase-like_dom_sf"/>
</dbReference>
<feature type="binding site" evidence="10">
    <location>
        <position position="82"/>
    </location>
    <ligand>
        <name>Mn(2+)</name>
        <dbReference type="ChEBI" id="CHEBI:29035"/>
    </ligand>
</feature>
<dbReference type="Proteomes" id="UP001259982">
    <property type="component" value="Unassembled WGS sequence"/>
</dbReference>
<comment type="catalytic activity">
    <reaction evidence="10">
        <text>isopentenyl diphosphate = dimethylallyl diphosphate</text>
        <dbReference type="Rhea" id="RHEA:23284"/>
        <dbReference type="ChEBI" id="CHEBI:57623"/>
        <dbReference type="ChEBI" id="CHEBI:128769"/>
        <dbReference type="EC" id="5.3.3.2"/>
    </reaction>
</comment>
<feature type="binding site" evidence="10">
    <location>
        <position position="127"/>
    </location>
    <ligand>
        <name>Mn(2+)</name>
        <dbReference type="ChEBI" id="CHEBI:29035"/>
    </ligand>
</feature>
<evidence type="ECO:0000256" key="9">
    <source>
        <dbReference type="ARBA" id="ARBA00023235"/>
    </source>
</evidence>
<dbReference type="Gene3D" id="3.90.79.10">
    <property type="entry name" value="Nucleoside Triphosphate Pyrophosphohydrolase"/>
    <property type="match status" value="1"/>
</dbReference>
<evidence type="ECO:0000256" key="6">
    <source>
        <dbReference type="ARBA" id="ARBA00022842"/>
    </source>
</evidence>
<feature type="binding site" evidence="10">
    <location>
        <position position="45"/>
    </location>
    <ligand>
        <name>Mn(2+)</name>
        <dbReference type="ChEBI" id="CHEBI:29035"/>
    </ligand>
</feature>
<dbReference type="InterPro" id="IPR011876">
    <property type="entry name" value="IsopentenylPP_isomerase_typ1"/>
</dbReference>
<dbReference type="InterPro" id="IPR000086">
    <property type="entry name" value="NUDIX_hydrolase_dom"/>
</dbReference>
<feature type="active site" evidence="10">
    <location>
        <position position="80"/>
    </location>
</feature>
<evidence type="ECO:0000259" key="11">
    <source>
        <dbReference type="PROSITE" id="PS51462"/>
    </source>
</evidence>
<comment type="similarity">
    <text evidence="2 10">Belongs to the IPP isomerase type 1 family.</text>
</comment>
<dbReference type="PROSITE" id="PS51462">
    <property type="entry name" value="NUDIX"/>
    <property type="match status" value="1"/>
</dbReference>
<dbReference type="InterPro" id="IPR056375">
    <property type="entry name" value="Idi_bact"/>
</dbReference>
<feature type="domain" description="Nudix hydrolase" evidence="11">
    <location>
        <begin position="43"/>
        <end position="175"/>
    </location>
</feature>
<comment type="pathway">
    <text evidence="1 10">Isoprenoid biosynthesis; dimethylallyl diphosphate biosynthesis; dimethylallyl diphosphate from isopentenyl diphosphate: step 1/1.</text>
</comment>
<dbReference type="PIRSF" id="PIRSF018427">
    <property type="entry name" value="Isopntndiph_ism"/>
    <property type="match status" value="1"/>
</dbReference>
<keyword evidence="6 10" id="KW-0460">Magnesium</keyword>
<comment type="subcellular location">
    <subcellularLocation>
        <location evidence="10">Cytoplasm</location>
    </subcellularLocation>
</comment>
<feature type="binding site" evidence="10">
    <location>
        <position position="38"/>
    </location>
    <ligand>
        <name>Mn(2+)</name>
        <dbReference type="ChEBI" id="CHEBI:29035"/>
    </ligand>
</feature>
<accession>A0ABU3BB64</accession>
<keyword evidence="5 10" id="KW-0479">Metal-binding</keyword>
<dbReference type="RefSeq" id="WP_311660314.1">
    <property type="nucleotide sequence ID" value="NZ_JAVRHY010000019.1"/>
</dbReference>
<dbReference type="CDD" id="cd02885">
    <property type="entry name" value="NUDIX_IPP_Isomerase"/>
    <property type="match status" value="1"/>
</dbReference>
<dbReference type="PANTHER" id="PTHR10885">
    <property type="entry name" value="ISOPENTENYL-DIPHOSPHATE DELTA-ISOMERASE"/>
    <property type="match status" value="1"/>
</dbReference>
<dbReference type="HAMAP" id="MF_00202">
    <property type="entry name" value="Idi"/>
    <property type="match status" value="1"/>
</dbReference>
<evidence type="ECO:0000313" key="13">
    <source>
        <dbReference type="Proteomes" id="UP001259982"/>
    </source>
</evidence>
<evidence type="ECO:0000256" key="4">
    <source>
        <dbReference type="ARBA" id="ARBA00022490"/>
    </source>
</evidence>
<dbReference type="NCBIfam" id="TIGR02150">
    <property type="entry name" value="IPP_isom_1"/>
    <property type="match status" value="1"/>
</dbReference>
<gene>
    <name evidence="10 12" type="primary">idi</name>
    <name evidence="12" type="ORF">RM531_14605</name>
</gene>
<dbReference type="GO" id="GO:0004452">
    <property type="term" value="F:isopentenyl-diphosphate delta-isomerase activity"/>
    <property type="evidence" value="ECO:0007669"/>
    <property type="project" value="UniProtKB-EC"/>
</dbReference>
<comment type="cofactor">
    <cofactor evidence="10">
        <name>Mn(2+)</name>
        <dbReference type="ChEBI" id="CHEBI:29035"/>
    </cofactor>
    <text evidence="10">Binds 1 Mn(2+) ion per subunit.</text>
</comment>
<comment type="cofactor">
    <cofactor evidence="10">
        <name>Mg(2+)</name>
        <dbReference type="ChEBI" id="CHEBI:18420"/>
    </cofactor>
    <text evidence="10">Binds 1 Mg(2+) ion per subunit. The magnesium ion binds only when substrate is bound.</text>
</comment>
<evidence type="ECO:0000256" key="7">
    <source>
        <dbReference type="ARBA" id="ARBA00023211"/>
    </source>
</evidence>